<dbReference type="InterPro" id="IPR002168">
    <property type="entry name" value="Lipase_GDXG_HIS_AS"/>
</dbReference>
<dbReference type="SUPFAM" id="SSF53474">
    <property type="entry name" value="alpha/beta-Hydrolases"/>
    <property type="match status" value="1"/>
</dbReference>
<reference evidence="4 5" key="1">
    <citation type="submission" date="2017-03" db="EMBL/GenBank/DDBJ databases">
        <authorList>
            <person name="Afonso C.L."/>
            <person name="Miller P.J."/>
            <person name="Scott M.A."/>
            <person name="Spackman E."/>
            <person name="Goraichik I."/>
            <person name="Dimitrov K.M."/>
            <person name="Suarez D.L."/>
            <person name="Swayne D.E."/>
        </authorList>
    </citation>
    <scope>NUCLEOTIDE SEQUENCE [LARGE SCALE GENOMIC DNA]</scope>
    <source>
        <strain evidence="4 5">CECT 7450</strain>
    </source>
</reference>
<accession>A0A1X6YKZ3</accession>
<dbReference type="PANTHER" id="PTHR48081">
    <property type="entry name" value="AB HYDROLASE SUPERFAMILY PROTEIN C4A8.06C"/>
    <property type="match status" value="1"/>
</dbReference>
<sequence>MSLMRPILNGLLKTCAKPYLRWEQNLHRLARSFEWQASFLFPTPRGVQCESKSLQYDGRQLEATHVGVDREQSGPLILYIHGGAFVCGSAITHQSMVSHICLKAGAQACLPNYRLATAAPFPAAVDDVILAYTAVMAHPGGVVLGGDSAGGNLALVLLGEILRQKLPKPLGCFCFSPVTDLAFSGESFSSNASSDSLIPITRAEDMLNLYVGTFDPNLPTLSPLQADFKGAPPVWLAVSDQEVLLDDTLRMAQKLRAEGVNVTEIVERGLPHVWPIFQAFLPEGRATLQVVADWINSLSSPKSDS</sequence>
<dbReference type="GO" id="GO:0016787">
    <property type="term" value="F:hydrolase activity"/>
    <property type="evidence" value="ECO:0007669"/>
    <property type="project" value="UniProtKB-KW"/>
</dbReference>
<dbReference type="InterPro" id="IPR013094">
    <property type="entry name" value="AB_hydrolase_3"/>
</dbReference>
<dbReference type="Pfam" id="PF07859">
    <property type="entry name" value="Abhydrolase_3"/>
    <property type="match status" value="1"/>
</dbReference>
<evidence type="ECO:0000313" key="5">
    <source>
        <dbReference type="Proteomes" id="UP000193061"/>
    </source>
</evidence>
<organism evidence="4 5">
    <name type="scientific">Roseovarius albus</name>
    <dbReference type="NCBI Taxonomy" id="1247867"/>
    <lineage>
        <taxon>Bacteria</taxon>
        <taxon>Pseudomonadati</taxon>
        <taxon>Pseudomonadota</taxon>
        <taxon>Alphaproteobacteria</taxon>
        <taxon>Rhodobacterales</taxon>
        <taxon>Roseobacteraceae</taxon>
        <taxon>Roseovarius</taxon>
    </lineage>
</organism>
<dbReference type="EMBL" id="FWFX01000002">
    <property type="protein sequence ID" value="SLN24330.1"/>
    <property type="molecule type" value="Genomic_DNA"/>
</dbReference>
<dbReference type="Proteomes" id="UP000193061">
    <property type="component" value="Unassembled WGS sequence"/>
</dbReference>
<evidence type="ECO:0000313" key="4">
    <source>
        <dbReference type="EMBL" id="SLN24330.1"/>
    </source>
</evidence>
<dbReference type="EC" id="3.1.1.83" evidence="4"/>
<dbReference type="AlphaFoldDB" id="A0A1X6YKZ3"/>
<dbReference type="InterPro" id="IPR050300">
    <property type="entry name" value="GDXG_lipolytic_enzyme"/>
</dbReference>
<protein>
    <submittedName>
        <fullName evidence="4">Monoterpene epsilon-lactone hydrolase</fullName>
        <ecNumber evidence="4">3.1.1.83</ecNumber>
    </submittedName>
</protein>
<evidence type="ECO:0000256" key="2">
    <source>
        <dbReference type="ARBA" id="ARBA00022801"/>
    </source>
</evidence>
<name>A0A1X6YKZ3_9RHOB</name>
<dbReference type="PANTHER" id="PTHR48081:SF8">
    <property type="entry name" value="ALPHA_BETA HYDROLASE FOLD-3 DOMAIN-CONTAINING PROTEIN-RELATED"/>
    <property type="match status" value="1"/>
</dbReference>
<keyword evidence="2 4" id="KW-0378">Hydrolase</keyword>
<evidence type="ECO:0000256" key="1">
    <source>
        <dbReference type="ARBA" id="ARBA00010515"/>
    </source>
</evidence>
<gene>
    <name evidence="4" type="primary">mlhB_1</name>
    <name evidence="4" type="ORF">ROA7450_00990</name>
</gene>
<dbReference type="PROSITE" id="PS01173">
    <property type="entry name" value="LIPASE_GDXG_HIS"/>
    <property type="match status" value="1"/>
</dbReference>
<feature type="domain" description="Alpha/beta hydrolase fold-3" evidence="3">
    <location>
        <begin position="77"/>
        <end position="274"/>
    </location>
</feature>
<proteinExistence type="inferred from homology"/>
<evidence type="ECO:0000259" key="3">
    <source>
        <dbReference type="Pfam" id="PF07859"/>
    </source>
</evidence>
<keyword evidence="5" id="KW-1185">Reference proteome</keyword>
<dbReference type="InterPro" id="IPR029058">
    <property type="entry name" value="AB_hydrolase_fold"/>
</dbReference>
<dbReference type="Gene3D" id="3.40.50.1820">
    <property type="entry name" value="alpha/beta hydrolase"/>
    <property type="match status" value="1"/>
</dbReference>
<comment type="similarity">
    <text evidence="1">Belongs to the 'GDXG' lipolytic enzyme family.</text>
</comment>